<dbReference type="GO" id="GO:1905475">
    <property type="term" value="P:regulation of protein localization to membrane"/>
    <property type="evidence" value="ECO:0007669"/>
    <property type="project" value="TreeGrafter"/>
</dbReference>
<evidence type="ECO:0000256" key="1">
    <source>
        <dbReference type="ARBA" id="ARBA00004609"/>
    </source>
</evidence>
<dbReference type="AlphaFoldDB" id="A0A9Q0MCB5"/>
<keyword evidence="7 12" id="KW-0472">Membrane</keyword>
<feature type="chain" id="PRO_5040409334" evidence="14">
    <location>
        <begin position="25"/>
        <end position="562"/>
    </location>
</feature>
<dbReference type="InterPro" id="IPR001863">
    <property type="entry name" value="Glypican"/>
</dbReference>
<evidence type="ECO:0000256" key="13">
    <source>
        <dbReference type="SAM" id="MobiDB-lite"/>
    </source>
</evidence>
<dbReference type="OMA" id="RGCSAQY"/>
<comment type="function">
    <text evidence="12">Cell surface proteoglycan.</text>
</comment>
<protein>
    <submittedName>
        <fullName evidence="15">Uncharacterized protein</fullName>
    </submittedName>
</protein>
<reference evidence="15" key="1">
    <citation type="submission" date="2022-12" db="EMBL/GenBank/DDBJ databases">
        <title>Genome assemblies of Blomia tropicalis.</title>
        <authorList>
            <person name="Cui Y."/>
        </authorList>
    </citation>
    <scope>NUCLEOTIDE SEQUENCE</scope>
    <source>
        <tissue evidence="15">Adult mites</tissue>
    </source>
</reference>
<keyword evidence="5 14" id="KW-0732">Signal</keyword>
<feature type="signal peptide" evidence="14">
    <location>
        <begin position="1"/>
        <end position="24"/>
    </location>
</feature>
<keyword evidence="9 12" id="KW-0357">Heparan sulfate</keyword>
<evidence type="ECO:0000256" key="5">
    <source>
        <dbReference type="ARBA" id="ARBA00022729"/>
    </source>
</evidence>
<accession>A0A9Q0MCB5</accession>
<evidence type="ECO:0000256" key="7">
    <source>
        <dbReference type="ARBA" id="ARBA00023136"/>
    </source>
</evidence>
<dbReference type="Pfam" id="PF01153">
    <property type="entry name" value="Glypican"/>
    <property type="match status" value="1"/>
</dbReference>
<dbReference type="GO" id="GO:0005576">
    <property type="term" value="C:extracellular region"/>
    <property type="evidence" value="ECO:0007669"/>
    <property type="project" value="TreeGrafter"/>
</dbReference>
<feature type="region of interest" description="Disordered" evidence="13">
    <location>
        <begin position="464"/>
        <end position="538"/>
    </location>
</feature>
<comment type="similarity">
    <text evidence="2 11">Belongs to the glypican family.</text>
</comment>
<dbReference type="GO" id="GO:0016477">
    <property type="term" value="P:cell migration"/>
    <property type="evidence" value="ECO:0007669"/>
    <property type="project" value="TreeGrafter"/>
</dbReference>
<dbReference type="PANTHER" id="PTHR10822">
    <property type="entry name" value="GLYPICAN"/>
    <property type="match status" value="1"/>
</dbReference>
<sequence>MFTHRIRFIIFIVLPLLVVTVVNAGPVPNDRCFHVRQTHQKYMFKHEHHTQPISNICENNCCAGLETAIETKTRIHFSDNVLSHLQPFRERFQMIGNEVIERIRSIMEDAEQRVRDNYSSHIAKASGELIEAGRSILSGSRVDRLIDSHANNLLRAIIITELERTHTLEPKYLECVSSVNYVDIFGDTRHRLTRNISNAIETSRLILQSFQLASDVLSRVEKVKLSSDCVRHLANTLHCGHCMERVPIGTRPCRSVCRSVISNCISNTELRTIEDSLKMMSTSMNLLVDTVVVSHNPESIFEAYVDTIEKSIRQIEGERSNEMLKKTRMSCGPIQKRQHHQRKQVSARMVEYQNEQQPSYKQSFFNLLKSAAHMLEQNKHIFSNLEQKFCQNQSDDGCLDDRSSTSLNQAIALPLVNHTVNDGDQFYDRVNRFHTSIEMITINRLKLNNSTMYNLESGSSLINSFPDGSGSGHYPDTEDDYDDNEDEGSGSERNDVVQPSLMPSTPDNEITFPNPFITSTEKPSDSFDTGNEIQTGSSSSSIRMEYVVILFSLLVTITFNNH</sequence>
<evidence type="ECO:0000256" key="12">
    <source>
        <dbReference type="RuleBase" id="RU003519"/>
    </source>
</evidence>
<evidence type="ECO:0000256" key="14">
    <source>
        <dbReference type="SAM" id="SignalP"/>
    </source>
</evidence>
<evidence type="ECO:0000313" key="15">
    <source>
        <dbReference type="EMBL" id="KAJ6223653.1"/>
    </source>
</evidence>
<dbReference type="GO" id="GO:0009986">
    <property type="term" value="C:cell surface"/>
    <property type="evidence" value="ECO:0007669"/>
    <property type="project" value="TreeGrafter"/>
</dbReference>
<evidence type="ECO:0000256" key="3">
    <source>
        <dbReference type="ARBA" id="ARBA00022475"/>
    </source>
</evidence>
<feature type="compositionally biased region" description="Acidic residues" evidence="13">
    <location>
        <begin position="477"/>
        <end position="489"/>
    </location>
</feature>
<evidence type="ECO:0000256" key="11">
    <source>
        <dbReference type="RuleBase" id="RU003518"/>
    </source>
</evidence>
<keyword evidence="10 12" id="KW-0449">Lipoprotein</keyword>
<keyword evidence="8" id="KW-0325">Glycoprotein</keyword>
<dbReference type="GO" id="GO:0009966">
    <property type="term" value="P:regulation of signal transduction"/>
    <property type="evidence" value="ECO:0007669"/>
    <property type="project" value="InterPro"/>
</dbReference>
<dbReference type="PANTHER" id="PTHR10822:SF29">
    <property type="entry name" value="DIVISION ABNORMALLY DELAYED PROTEIN"/>
    <property type="match status" value="1"/>
</dbReference>
<keyword evidence="4 12" id="KW-0336">GPI-anchor</keyword>
<keyword evidence="3" id="KW-1003">Cell membrane</keyword>
<keyword evidence="6 12" id="KW-0654">Proteoglycan</keyword>
<evidence type="ECO:0000256" key="8">
    <source>
        <dbReference type="ARBA" id="ARBA00023180"/>
    </source>
</evidence>
<dbReference type="Proteomes" id="UP001142055">
    <property type="component" value="Chromosome 1"/>
</dbReference>
<gene>
    <name evidence="15" type="ORF">RDWZM_002198</name>
</gene>
<evidence type="ECO:0000256" key="4">
    <source>
        <dbReference type="ARBA" id="ARBA00022622"/>
    </source>
</evidence>
<proteinExistence type="inferred from homology"/>
<comment type="subcellular location">
    <subcellularLocation>
        <location evidence="1 12">Cell membrane</location>
        <topology evidence="1 12">Lipid-anchor</topology>
        <topology evidence="1 12">GPI-anchor</topology>
    </subcellularLocation>
</comment>
<evidence type="ECO:0000256" key="9">
    <source>
        <dbReference type="ARBA" id="ARBA00023207"/>
    </source>
</evidence>
<name>A0A9Q0MCB5_BLOTA</name>
<dbReference type="GO" id="GO:0098552">
    <property type="term" value="C:side of membrane"/>
    <property type="evidence" value="ECO:0007669"/>
    <property type="project" value="UniProtKB-KW"/>
</dbReference>
<feature type="compositionally biased region" description="Polar residues" evidence="13">
    <location>
        <begin position="516"/>
        <end position="538"/>
    </location>
</feature>
<evidence type="ECO:0000256" key="10">
    <source>
        <dbReference type="ARBA" id="ARBA00023288"/>
    </source>
</evidence>
<comment type="caution">
    <text evidence="15">The sequence shown here is derived from an EMBL/GenBank/DDBJ whole genome shotgun (WGS) entry which is preliminary data.</text>
</comment>
<evidence type="ECO:0000256" key="2">
    <source>
        <dbReference type="ARBA" id="ARBA00010260"/>
    </source>
</evidence>
<keyword evidence="16" id="KW-1185">Reference proteome</keyword>
<dbReference type="GO" id="GO:0005886">
    <property type="term" value="C:plasma membrane"/>
    <property type="evidence" value="ECO:0007669"/>
    <property type="project" value="UniProtKB-SubCell"/>
</dbReference>
<evidence type="ECO:0000313" key="16">
    <source>
        <dbReference type="Proteomes" id="UP001142055"/>
    </source>
</evidence>
<dbReference type="EMBL" id="JAPWDV010000001">
    <property type="protein sequence ID" value="KAJ6223653.1"/>
    <property type="molecule type" value="Genomic_DNA"/>
</dbReference>
<evidence type="ECO:0000256" key="6">
    <source>
        <dbReference type="ARBA" id="ARBA00022974"/>
    </source>
</evidence>
<organism evidence="15 16">
    <name type="scientific">Blomia tropicalis</name>
    <name type="common">Mite</name>
    <dbReference type="NCBI Taxonomy" id="40697"/>
    <lineage>
        <taxon>Eukaryota</taxon>
        <taxon>Metazoa</taxon>
        <taxon>Ecdysozoa</taxon>
        <taxon>Arthropoda</taxon>
        <taxon>Chelicerata</taxon>
        <taxon>Arachnida</taxon>
        <taxon>Acari</taxon>
        <taxon>Acariformes</taxon>
        <taxon>Sarcoptiformes</taxon>
        <taxon>Astigmata</taxon>
        <taxon>Glycyphagoidea</taxon>
        <taxon>Echimyopodidae</taxon>
        <taxon>Blomia</taxon>
    </lineage>
</organism>